<feature type="coiled-coil region" evidence="4">
    <location>
        <begin position="544"/>
        <end position="595"/>
    </location>
</feature>
<dbReference type="SUPFAM" id="SSF52540">
    <property type="entry name" value="P-loop containing nucleoside triphosphate hydrolases"/>
    <property type="match status" value="1"/>
</dbReference>
<dbReference type="Proteomes" id="UP000287605">
    <property type="component" value="Unassembled WGS sequence"/>
</dbReference>
<dbReference type="GO" id="GO:0016887">
    <property type="term" value="F:ATP hydrolysis activity"/>
    <property type="evidence" value="ECO:0007669"/>
    <property type="project" value="InterPro"/>
</dbReference>
<dbReference type="OrthoDB" id="9795626at2"/>
<name>A0A430B1H2_9ENTE</name>
<evidence type="ECO:0000256" key="3">
    <source>
        <dbReference type="ARBA" id="ARBA00013368"/>
    </source>
</evidence>
<dbReference type="RefSeq" id="WP_126807629.1">
    <property type="nucleotide sequence ID" value="NZ_NGKA01000004.1"/>
</dbReference>
<reference evidence="5 6" key="1">
    <citation type="submission" date="2017-05" db="EMBL/GenBank/DDBJ databases">
        <title>Vagococcus spp. assemblies.</title>
        <authorList>
            <person name="Gulvik C.A."/>
        </authorList>
    </citation>
    <scope>NUCLEOTIDE SEQUENCE [LARGE SCALE GENOMIC DNA]</scope>
    <source>
        <strain evidence="5 6">CCUG 51432</strain>
    </source>
</reference>
<feature type="coiled-coil region" evidence="4">
    <location>
        <begin position="237"/>
        <end position="410"/>
    </location>
</feature>
<comment type="caution">
    <text evidence="5">The sequence shown here is derived from an EMBL/GenBank/DDBJ whole genome shotgun (WGS) entry which is preliminary data.</text>
</comment>
<feature type="coiled-coil region" evidence="4">
    <location>
        <begin position="796"/>
        <end position="852"/>
    </location>
</feature>
<feature type="coiled-coil region" evidence="4">
    <location>
        <begin position="621"/>
        <end position="675"/>
    </location>
</feature>
<dbReference type="AlphaFoldDB" id="A0A430B1H2"/>
<evidence type="ECO:0000313" key="6">
    <source>
        <dbReference type="Proteomes" id="UP000287605"/>
    </source>
</evidence>
<evidence type="ECO:0000313" key="5">
    <source>
        <dbReference type="EMBL" id="RSU14072.1"/>
    </source>
</evidence>
<comment type="subunit">
    <text evidence="2">Heterodimer of SbcC and SbcD.</text>
</comment>
<feature type="coiled-coil region" evidence="4">
    <location>
        <begin position="700"/>
        <end position="766"/>
    </location>
</feature>
<accession>A0A430B1H2</accession>
<dbReference type="Pfam" id="PF13558">
    <property type="entry name" value="SbcC_Walker_B"/>
    <property type="match status" value="1"/>
</dbReference>
<dbReference type="Gene3D" id="3.40.50.300">
    <property type="entry name" value="P-loop containing nucleotide triphosphate hydrolases"/>
    <property type="match status" value="2"/>
</dbReference>
<comment type="similarity">
    <text evidence="1">Belongs to the SMC family. SbcC subfamily.</text>
</comment>
<sequence>MKPIRLIMENFGPFKQEEVDFAQFQEYPLFLIAGKTGAGKTTIFDAMCYALYGETTGGIRQGKEMRSNFADEEEQTAVTFIFDHQGKRYEIIREPEQTLKKKVGEGVTIRPAKVLLTVYDDAGAEILQEKKATEVRKLIEELLHLTVQQFTQIILLPQGEFRKFLNANSNDKEVVLRKLFGTQIYSELSLRLKERKKAFEKQLNDEQHGLNLLFDQVLFAEEYQLEKQELTDMASRLTLILAQNEEYQEQMDVLNQQEKQVRSEKKELDKQVHREQQLLEEFGQQQQLTKELAHHEEQKQEVLVKEHQVEKWRWVEKNQHPLLQLQEYQQQIGKLQEKHEEHQKMKKKLQTEGENVKQCLDNLLDEKESIEEKRQEIRDMETLEPLFKQKEQLEKELTTLLQSIRKTQASKTAIYGQIEKIQEEYETNQGKIQEEPQLLRKLSQLEKQMQSLETLLKEVSEQQKQEEDRLRLYVRQEEVILRLSEQKKASQVLEDNYRKQKDQVAKLLIARLSVDLLPGESCPVCGSKEHPRPHAEQEWTVETIKEAEEHLASLEEKREIQQKTVIQLMEEDRYLNEKTEEMDRHIRQLQRTLEAELMALRESSSADWLGESNGQTTAELLQILRREQDERSQERQQLSEKIEALEEIKATQSELEIQQGKLGDAQKEIEAALSQEEKQQTGITATLTQINQQIPVKWQQENLQNLLEANRNAVKQWEQSVNTYEEQLKHLSERELLETNSLAHVQRQLQETTEGLESRQKQLEERIAASAYVHDLAEMTEELAHISQIEPYEKAIKEFYDTYHRLKIRLEEVEKKLAGQKEPEIEQTLALQRELEQTIERLEEERLTLAQRKTQNQQIHQEMTTRYARLQKEWEKLAELNQLSEVANGDGPLKISLERYVLQVYFAEILRVANQKLMELTNNRYSFELKEEQGSYKSQTGLELNVYDDNVGAARSVNTLSGGESFIAALSLSLSLGEVVQTQAGGISVEAMFIDEGFGSLDEEALEIAMDAFETVESKGRMIGIISHVRELKQRIPQQIQVLTQGTGQSRITYQLSEE</sequence>
<evidence type="ECO:0000256" key="1">
    <source>
        <dbReference type="ARBA" id="ARBA00006930"/>
    </source>
</evidence>
<feature type="coiled-coil region" evidence="4">
    <location>
        <begin position="435"/>
        <end position="503"/>
    </location>
</feature>
<proteinExistence type="inferred from homology"/>
<dbReference type="GO" id="GO:0006302">
    <property type="term" value="P:double-strand break repair"/>
    <property type="evidence" value="ECO:0007669"/>
    <property type="project" value="InterPro"/>
</dbReference>
<evidence type="ECO:0000256" key="2">
    <source>
        <dbReference type="ARBA" id="ARBA00011322"/>
    </source>
</evidence>
<dbReference type="EMBL" id="NGKA01000004">
    <property type="protein sequence ID" value="RSU14072.1"/>
    <property type="molecule type" value="Genomic_DNA"/>
</dbReference>
<gene>
    <name evidence="5" type="ORF">CBF29_04095</name>
</gene>
<organism evidence="5 6">
    <name type="scientific">Vagococcus elongatus</name>
    <dbReference type="NCBI Taxonomy" id="180344"/>
    <lineage>
        <taxon>Bacteria</taxon>
        <taxon>Bacillati</taxon>
        <taxon>Bacillota</taxon>
        <taxon>Bacilli</taxon>
        <taxon>Lactobacillales</taxon>
        <taxon>Enterococcaceae</taxon>
        <taxon>Vagococcus</taxon>
    </lineage>
</organism>
<dbReference type="PANTHER" id="PTHR32114">
    <property type="entry name" value="ABC TRANSPORTER ABCH.3"/>
    <property type="match status" value="1"/>
</dbReference>
<dbReference type="InterPro" id="IPR027417">
    <property type="entry name" value="P-loop_NTPase"/>
</dbReference>
<keyword evidence="6" id="KW-1185">Reference proteome</keyword>
<keyword evidence="4" id="KW-0175">Coiled coil</keyword>
<dbReference type="PANTHER" id="PTHR32114:SF2">
    <property type="entry name" value="ABC TRANSPORTER ABCH.3"/>
    <property type="match status" value="1"/>
</dbReference>
<protein>
    <recommendedName>
        <fullName evidence="3">Nuclease SbcCD subunit C</fullName>
    </recommendedName>
</protein>
<evidence type="ECO:0000256" key="4">
    <source>
        <dbReference type="SAM" id="Coils"/>
    </source>
</evidence>